<dbReference type="GO" id="GO:0016831">
    <property type="term" value="F:carboxy-lyase activity"/>
    <property type="evidence" value="ECO:0007669"/>
    <property type="project" value="UniProtKB-KW"/>
</dbReference>
<dbReference type="PANTHER" id="PTHR42818">
    <property type="entry name" value="SULFOPYRUVATE DECARBOXYLASE SUBUNIT ALPHA"/>
    <property type="match status" value="1"/>
</dbReference>
<sequence length="119" mass="13398">MNKLDLTDYDIIVGVPCSKFKNILDYSNCIIVTREDEGVALAVGAYLSGKKPLVFVQSSGFMNTLDILTSLCKPYGIKIPLLISLRTKPEHHEFCGMITEDLLKLLRLVEGKDYFLVRE</sequence>
<evidence type="ECO:0008006" key="4">
    <source>
        <dbReference type="Google" id="ProtNLM"/>
    </source>
</evidence>
<keyword evidence="1" id="KW-0210">Decarboxylase</keyword>
<dbReference type="InterPro" id="IPR051818">
    <property type="entry name" value="TPP_dependent_decarboxylase"/>
</dbReference>
<protein>
    <recommendedName>
        <fullName evidence="4">Thiamine pyrophosphate enzyme N-terminal TPP-binding domain-containing protein</fullName>
    </recommendedName>
</protein>
<evidence type="ECO:0000256" key="2">
    <source>
        <dbReference type="ARBA" id="ARBA00023239"/>
    </source>
</evidence>
<dbReference type="PANTHER" id="PTHR42818:SF1">
    <property type="entry name" value="SULFOPYRUVATE DECARBOXYLASE"/>
    <property type="match status" value="1"/>
</dbReference>
<dbReference type="AlphaFoldDB" id="A0A0F9TU07"/>
<proteinExistence type="predicted"/>
<name>A0A0F9TU07_9ZZZZ</name>
<reference evidence="3" key="1">
    <citation type="journal article" date="2015" name="Nature">
        <title>Complex archaea that bridge the gap between prokaryotes and eukaryotes.</title>
        <authorList>
            <person name="Spang A."/>
            <person name="Saw J.H."/>
            <person name="Jorgensen S.L."/>
            <person name="Zaremba-Niedzwiedzka K."/>
            <person name="Martijn J."/>
            <person name="Lind A.E."/>
            <person name="van Eijk R."/>
            <person name="Schleper C."/>
            <person name="Guy L."/>
            <person name="Ettema T.J."/>
        </authorList>
    </citation>
    <scope>NUCLEOTIDE SEQUENCE</scope>
</reference>
<organism evidence="3">
    <name type="scientific">marine sediment metagenome</name>
    <dbReference type="NCBI Taxonomy" id="412755"/>
    <lineage>
        <taxon>unclassified sequences</taxon>
        <taxon>metagenomes</taxon>
        <taxon>ecological metagenomes</taxon>
    </lineage>
</organism>
<accession>A0A0F9TU07</accession>
<comment type="caution">
    <text evidence="3">The sequence shown here is derived from an EMBL/GenBank/DDBJ whole genome shotgun (WGS) entry which is preliminary data.</text>
</comment>
<evidence type="ECO:0000313" key="3">
    <source>
        <dbReference type="EMBL" id="KKN82799.1"/>
    </source>
</evidence>
<gene>
    <name evidence="3" type="ORF">LCGC14_0306230</name>
</gene>
<dbReference type="EMBL" id="LAZR01000195">
    <property type="protein sequence ID" value="KKN82799.1"/>
    <property type="molecule type" value="Genomic_DNA"/>
</dbReference>
<keyword evidence="2" id="KW-0456">Lyase</keyword>
<evidence type="ECO:0000256" key="1">
    <source>
        <dbReference type="ARBA" id="ARBA00022793"/>
    </source>
</evidence>